<evidence type="ECO:0000313" key="3">
    <source>
        <dbReference type="Proteomes" id="UP000019593"/>
    </source>
</evidence>
<evidence type="ECO:0000313" key="2">
    <source>
        <dbReference type="EMBL" id="AHM03521.1"/>
    </source>
</evidence>
<evidence type="ECO:0000256" key="1">
    <source>
        <dbReference type="SAM" id="SignalP"/>
    </source>
</evidence>
<protein>
    <recommendedName>
        <fullName evidence="4">Peptidase inhibitor I78 family protein</fullName>
    </recommendedName>
</protein>
<name>W8S413_9RHOB</name>
<keyword evidence="1" id="KW-0732">Signal</keyword>
<dbReference type="InterPro" id="IPR021719">
    <property type="entry name" value="Prot_inh_I78"/>
</dbReference>
<feature type="chain" id="PRO_5004914162" description="Peptidase inhibitor I78 family protein" evidence="1">
    <location>
        <begin position="19"/>
        <end position="92"/>
    </location>
</feature>
<dbReference type="RefSeq" id="WP_025311386.1">
    <property type="nucleotide sequence ID" value="NZ_CP004372.1"/>
</dbReference>
<reference evidence="2 3" key="1">
    <citation type="submission" date="2013-03" db="EMBL/GenBank/DDBJ databases">
        <authorList>
            <person name="Fiebig A."/>
            <person name="Goeker M."/>
            <person name="Klenk H.-P.P."/>
        </authorList>
    </citation>
    <scope>NUCLEOTIDE SEQUENCE [LARGE SCALE GENOMIC DNA]</scope>
    <source>
        <strain evidence="3">DSM 19469</strain>
    </source>
</reference>
<dbReference type="KEGG" id="red:roselon_01124"/>
<feature type="signal peptide" evidence="1">
    <location>
        <begin position="1"/>
        <end position="18"/>
    </location>
</feature>
<keyword evidence="3" id="KW-1185">Reference proteome</keyword>
<proteinExistence type="predicted"/>
<accession>W8S413</accession>
<sequence length="92" mass="10068">MRLLPILMASLLPTIAFANGDPARGGDTAADTCGAAQYAHLLGQPHEEAEALTFDGPVRIFSNSQPVTMDYLPHRINFQYDESGMIRRIYCG</sequence>
<organism evidence="2 3">
    <name type="scientific">Roseicyclus elongatus DSM 19469</name>
    <dbReference type="NCBI Taxonomy" id="1294273"/>
    <lineage>
        <taxon>Bacteria</taxon>
        <taxon>Pseudomonadati</taxon>
        <taxon>Pseudomonadota</taxon>
        <taxon>Alphaproteobacteria</taxon>
        <taxon>Rhodobacterales</taxon>
        <taxon>Roseobacteraceae</taxon>
        <taxon>Roseicyclus</taxon>
    </lineage>
</organism>
<dbReference type="Pfam" id="PF11720">
    <property type="entry name" value="Inhibitor_I78"/>
    <property type="match status" value="1"/>
</dbReference>
<dbReference type="HOGENOM" id="CLU_123717_2_1_5"/>
<dbReference type="Gene3D" id="3.30.10.10">
    <property type="entry name" value="Trypsin Inhibitor V, subunit A"/>
    <property type="match status" value="1"/>
</dbReference>
<gene>
    <name evidence="2" type="ORF">roselon_01124</name>
</gene>
<dbReference type="STRING" id="1294273.roselon_01124"/>
<evidence type="ECO:0008006" key="4">
    <source>
        <dbReference type="Google" id="ProtNLM"/>
    </source>
</evidence>
<dbReference type="OrthoDB" id="8724542at2"/>
<dbReference type="EMBL" id="CP004372">
    <property type="protein sequence ID" value="AHM03521.1"/>
    <property type="molecule type" value="Genomic_DNA"/>
</dbReference>
<dbReference type="Proteomes" id="UP000019593">
    <property type="component" value="Chromosome"/>
</dbReference>
<dbReference type="AlphaFoldDB" id="W8S413"/>